<evidence type="ECO:0000313" key="3">
    <source>
        <dbReference type="Proteomes" id="UP001337655"/>
    </source>
</evidence>
<dbReference type="GeneID" id="89924664"/>
<evidence type="ECO:0000313" key="2">
    <source>
        <dbReference type="EMBL" id="KAK5173195.1"/>
    </source>
</evidence>
<feature type="compositionally biased region" description="Pro residues" evidence="1">
    <location>
        <begin position="1"/>
        <end position="10"/>
    </location>
</feature>
<dbReference type="RefSeq" id="XP_064661913.1">
    <property type="nucleotide sequence ID" value="XM_064800574.1"/>
</dbReference>
<sequence length="255" mass="27583">MGSRPEPPPQIEMSPPYLRDTDITPEPPEVPEAPEKKKSPWKQVASKLNALGDALKPASRSASSASQDPPLGSDVEGFLRGAAPSKKSATWPTFASSDTTGPSSHNTTDDSSMLGPGPEIQNVPRSTAVPTEASWLYRPQGASGNLQNALSAKGRGQLMPPGLSNLAEEEQFEYMQMRDAYASALLLEHAIKGLNSVTVGEFRKPWHIEALHKARLAAEEVKEGVEESDHRDMMADVGCDPIAAAEHRFMMQTRE</sequence>
<proteinExistence type="predicted"/>
<protein>
    <submittedName>
        <fullName evidence="2">Uncharacterized protein</fullName>
    </submittedName>
</protein>
<comment type="caution">
    <text evidence="2">The sequence shown here is derived from an EMBL/GenBank/DDBJ whole genome shotgun (WGS) entry which is preliminary data.</text>
</comment>
<dbReference type="AlphaFoldDB" id="A0AAV9PKM2"/>
<gene>
    <name evidence="2" type="ORF">LTR77_003317</name>
</gene>
<keyword evidence="3" id="KW-1185">Reference proteome</keyword>
<feature type="compositionally biased region" description="Polar residues" evidence="1">
    <location>
        <begin position="87"/>
        <end position="111"/>
    </location>
</feature>
<dbReference type="EMBL" id="JAVRRT010000004">
    <property type="protein sequence ID" value="KAK5173195.1"/>
    <property type="molecule type" value="Genomic_DNA"/>
</dbReference>
<accession>A0AAV9PKM2</accession>
<feature type="region of interest" description="Disordered" evidence="1">
    <location>
        <begin position="1"/>
        <end position="127"/>
    </location>
</feature>
<name>A0AAV9PKM2_9PEZI</name>
<evidence type="ECO:0000256" key="1">
    <source>
        <dbReference type="SAM" id="MobiDB-lite"/>
    </source>
</evidence>
<reference evidence="2 3" key="1">
    <citation type="submission" date="2023-08" db="EMBL/GenBank/DDBJ databases">
        <title>Black Yeasts Isolated from many extreme environments.</title>
        <authorList>
            <person name="Coleine C."/>
            <person name="Stajich J.E."/>
            <person name="Selbmann L."/>
        </authorList>
    </citation>
    <scope>NUCLEOTIDE SEQUENCE [LARGE SCALE GENOMIC DNA]</scope>
    <source>
        <strain evidence="2 3">CCFEE 5935</strain>
    </source>
</reference>
<organism evidence="2 3">
    <name type="scientific">Saxophila tyrrhenica</name>
    <dbReference type="NCBI Taxonomy" id="1690608"/>
    <lineage>
        <taxon>Eukaryota</taxon>
        <taxon>Fungi</taxon>
        <taxon>Dikarya</taxon>
        <taxon>Ascomycota</taxon>
        <taxon>Pezizomycotina</taxon>
        <taxon>Dothideomycetes</taxon>
        <taxon>Dothideomycetidae</taxon>
        <taxon>Mycosphaerellales</taxon>
        <taxon>Extremaceae</taxon>
        <taxon>Saxophila</taxon>
    </lineage>
</organism>
<dbReference type="Proteomes" id="UP001337655">
    <property type="component" value="Unassembled WGS sequence"/>
</dbReference>